<dbReference type="GO" id="GO:0004540">
    <property type="term" value="F:RNA nuclease activity"/>
    <property type="evidence" value="ECO:0007669"/>
    <property type="project" value="TreeGrafter"/>
</dbReference>
<protein>
    <recommendedName>
        <fullName evidence="6">Ribonuclease A-domain domain-containing protein</fullName>
    </recommendedName>
</protein>
<dbReference type="InterPro" id="IPR023411">
    <property type="entry name" value="RNaseA_AS"/>
</dbReference>
<keyword evidence="3 5" id="KW-0255">Endonuclease</keyword>
<evidence type="ECO:0000259" key="6">
    <source>
        <dbReference type="SMART" id="SM00092"/>
    </source>
</evidence>
<dbReference type="GO" id="GO:0003676">
    <property type="term" value="F:nucleic acid binding"/>
    <property type="evidence" value="ECO:0007669"/>
    <property type="project" value="InterPro"/>
</dbReference>
<evidence type="ECO:0000313" key="7">
    <source>
        <dbReference type="Ensembl" id="ENSSMRP00000008390.1"/>
    </source>
</evidence>
<dbReference type="GO" id="GO:0050830">
    <property type="term" value="P:defense response to Gram-positive bacterium"/>
    <property type="evidence" value="ECO:0007669"/>
    <property type="project" value="TreeGrafter"/>
</dbReference>
<comment type="similarity">
    <text evidence="1 5">Belongs to the pancreatic ribonuclease family.</text>
</comment>
<dbReference type="Pfam" id="PF00074">
    <property type="entry name" value="RnaseA"/>
    <property type="match status" value="1"/>
</dbReference>
<accession>A0A8D0DJC0</accession>
<evidence type="ECO:0000313" key="8">
    <source>
        <dbReference type="Proteomes" id="UP000694421"/>
    </source>
</evidence>
<dbReference type="PANTHER" id="PTHR11437">
    <property type="entry name" value="RIBONUCLEASE"/>
    <property type="match status" value="1"/>
</dbReference>
<evidence type="ECO:0000256" key="2">
    <source>
        <dbReference type="ARBA" id="ARBA00022722"/>
    </source>
</evidence>
<evidence type="ECO:0000256" key="3">
    <source>
        <dbReference type="ARBA" id="ARBA00022759"/>
    </source>
</evidence>
<dbReference type="InterPro" id="IPR036816">
    <property type="entry name" value="RNaseA-like_dom_sf"/>
</dbReference>
<dbReference type="GeneTree" id="ENSGT00940000157645"/>
<dbReference type="PRINTS" id="PR00794">
    <property type="entry name" value="RIBONUCLEASE"/>
</dbReference>
<dbReference type="Gene3D" id="3.10.130.10">
    <property type="entry name" value="Ribonuclease A-like domain"/>
    <property type="match status" value="1"/>
</dbReference>
<dbReference type="OMA" id="ATSHHCK"/>
<feature type="domain" description="Ribonuclease A-domain" evidence="6">
    <location>
        <begin position="3"/>
        <end position="109"/>
    </location>
</feature>
<evidence type="ECO:0000256" key="1">
    <source>
        <dbReference type="ARBA" id="ARBA00005600"/>
    </source>
</evidence>
<evidence type="ECO:0000256" key="5">
    <source>
        <dbReference type="RuleBase" id="RU000651"/>
    </source>
</evidence>
<reference evidence="7" key="2">
    <citation type="submission" date="2025-09" db="UniProtKB">
        <authorList>
            <consortium name="Ensembl"/>
        </authorList>
    </citation>
    <scope>IDENTIFICATION</scope>
</reference>
<name>A0A8D0DJC0_SALMN</name>
<reference evidence="7" key="1">
    <citation type="submission" date="2025-08" db="UniProtKB">
        <authorList>
            <consortium name="Ensembl"/>
        </authorList>
    </citation>
    <scope>IDENTIFICATION</scope>
</reference>
<dbReference type="PROSITE" id="PS00127">
    <property type="entry name" value="RNASE_PANCREATIC"/>
    <property type="match status" value="1"/>
</dbReference>
<dbReference type="InterPro" id="IPR023412">
    <property type="entry name" value="RNaseA_domain"/>
</dbReference>
<keyword evidence="8" id="KW-1185">Reference proteome</keyword>
<evidence type="ECO:0000256" key="4">
    <source>
        <dbReference type="ARBA" id="ARBA00022801"/>
    </source>
</evidence>
<dbReference type="GO" id="GO:0004519">
    <property type="term" value="F:endonuclease activity"/>
    <property type="evidence" value="ECO:0007669"/>
    <property type="project" value="UniProtKB-KW"/>
</dbReference>
<dbReference type="SUPFAM" id="SSF54076">
    <property type="entry name" value="RNase A-like"/>
    <property type="match status" value="1"/>
</dbReference>
<dbReference type="InterPro" id="IPR001427">
    <property type="entry name" value="RNaseA"/>
</dbReference>
<dbReference type="Proteomes" id="UP000694421">
    <property type="component" value="Unplaced"/>
</dbReference>
<dbReference type="SMART" id="SM00092">
    <property type="entry name" value="RNAse_Pc"/>
    <property type="match status" value="1"/>
</dbReference>
<dbReference type="Ensembl" id="ENSSMRT00000009812.1">
    <property type="protein sequence ID" value="ENSSMRP00000008390.1"/>
    <property type="gene ID" value="ENSSMRG00000006729.1"/>
</dbReference>
<dbReference type="GO" id="GO:0016787">
    <property type="term" value="F:hydrolase activity"/>
    <property type="evidence" value="ECO:0007669"/>
    <property type="project" value="UniProtKB-KW"/>
</dbReference>
<sequence length="113" mass="12426">MPMDSQPGVDADSYCDFMMQDRNMATSHHCKHLNTFVHADTSQIQAVCDQAGKPTTGDLRESDDGFPLTLCGLQRGSWAPNCRYSGSHSIERIIIACEGGFPVHLQTEVPNDI</sequence>
<organism evidence="7 8">
    <name type="scientific">Salvator merianae</name>
    <name type="common">Argentine black and white tegu</name>
    <name type="synonym">Tupinambis merianae</name>
    <dbReference type="NCBI Taxonomy" id="96440"/>
    <lineage>
        <taxon>Eukaryota</taxon>
        <taxon>Metazoa</taxon>
        <taxon>Chordata</taxon>
        <taxon>Craniata</taxon>
        <taxon>Vertebrata</taxon>
        <taxon>Euteleostomi</taxon>
        <taxon>Lepidosauria</taxon>
        <taxon>Squamata</taxon>
        <taxon>Bifurcata</taxon>
        <taxon>Unidentata</taxon>
        <taxon>Episquamata</taxon>
        <taxon>Laterata</taxon>
        <taxon>Teiioidea</taxon>
        <taxon>Teiidae</taxon>
        <taxon>Salvator</taxon>
    </lineage>
</organism>
<keyword evidence="4 5" id="KW-0378">Hydrolase</keyword>
<keyword evidence="2 5" id="KW-0540">Nuclease</keyword>
<dbReference type="AlphaFoldDB" id="A0A8D0DJC0"/>
<proteinExistence type="inferred from homology"/>
<dbReference type="CDD" id="cd06265">
    <property type="entry name" value="RNase_A_canonical"/>
    <property type="match status" value="1"/>
</dbReference>
<dbReference type="PANTHER" id="PTHR11437:SF65">
    <property type="entry name" value="ANGIOGENIN-2"/>
    <property type="match status" value="1"/>
</dbReference>